<proteinExistence type="predicted"/>
<dbReference type="EnsemblMetazoa" id="OVOC2465.1">
    <property type="protein sequence ID" value="OVOC2465.1"/>
    <property type="gene ID" value="WBGene00239274"/>
</dbReference>
<dbReference type="AlphaFoldDB" id="A0A8R1XUH7"/>
<evidence type="ECO:0000313" key="2">
    <source>
        <dbReference type="Proteomes" id="UP000024404"/>
    </source>
</evidence>
<protein>
    <submittedName>
        <fullName evidence="1">Uncharacterized protein</fullName>
    </submittedName>
</protein>
<keyword evidence="2" id="KW-1185">Reference proteome</keyword>
<dbReference type="Proteomes" id="UP000024404">
    <property type="component" value="Unassembled WGS sequence"/>
</dbReference>
<reference evidence="1" key="2">
    <citation type="submission" date="2022-06" db="UniProtKB">
        <authorList>
            <consortium name="EnsemblMetazoa"/>
        </authorList>
    </citation>
    <scope>IDENTIFICATION</scope>
</reference>
<reference evidence="2" key="1">
    <citation type="submission" date="2013-10" db="EMBL/GenBank/DDBJ databases">
        <title>Genome sequencing of Onchocerca volvulus.</title>
        <authorList>
            <person name="Cotton J."/>
            <person name="Tsai J."/>
            <person name="Stanley E."/>
            <person name="Tracey A."/>
            <person name="Holroyd N."/>
            <person name="Lustigman S."/>
            <person name="Berriman M."/>
        </authorList>
    </citation>
    <scope>NUCLEOTIDE SEQUENCE</scope>
</reference>
<organism evidence="1 2">
    <name type="scientific">Onchocerca volvulus</name>
    <dbReference type="NCBI Taxonomy" id="6282"/>
    <lineage>
        <taxon>Eukaryota</taxon>
        <taxon>Metazoa</taxon>
        <taxon>Ecdysozoa</taxon>
        <taxon>Nematoda</taxon>
        <taxon>Chromadorea</taxon>
        <taxon>Rhabditida</taxon>
        <taxon>Spirurina</taxon>
        <taxon>Spiruromorpha</taxon>
        <taxon>Filarioidea</taxon>
        <taxon>Onchocercidae</taxon>
        <taxon>Onchocerca</taxon>
    </lineage>
</organism>
<dbReference type="EMBL" id="CMVM020000074">
    <property type="status" value="NOT_ANNOTATED_CDS"/>
    <property type="molecule type" value="Genomic_DNA"/>
</dbReference>
<name>A0A8R1XUH7_ONCVO</name>
<accession>A0A8R1XUH7</accession>
<sequence length="115" mass="13471">MTFTNFTFLDDCYSVKNGRPRQIEINKRKKKCESESEKWTSISDFADDLWSRNATRSRMKSLHNSWLTLLKYHSKRKKSTICSVFIIIATTDPHRNCFKLTITCFSIFSSAFVAN</sequence>
<evidence type="ECO:0000313" key="1">
    <source>
        <dbReference type="EnsemblMetazoa" id="OVOC2465.1"/>
    </source>
</evidence>